<dbReference type="AlphaFoldDB" id="A0A9P0KPK8"/>
<evidence type="ECO:0000259" key="18">
    <source>
        <dbReference type="PROSITE" id="PS50056"/>
    </source>
</evidence>
<dbReference type="InterPro" id="IPR003961">
    <property type="entry name" value="FN3_dom"/>
</dbReference>
<keyword evidence="12" id="KW-0325">Glycoprotein</keyword>
<evidence type="ECO:0000259" key="19">
    <source>
        <dbReference type="PROSITE" id="PS50853"/>
    </source>
</evidence>
<dbReference type="PROSITE" id="PS50055">
    <property type="entry name" value="TYR_PHOSPHATASE_PTP"/>
    <property type="match status" value="1"/>
</dbReference>
<evidence type="ECO:0000256" key="3">
    <source>
        <dbReference type="ARBA" id="ARBA00013064"/>
    </source>
</evidence>
<feature type="domain" description="Tyrosine specific protein phosphatases" evidence="18">
    <location>
        <begin position="1000"/>
        <end position="1074"/>
    </location>
</feature>
<keyword evidence="5" id="KW-0597">Phosphoprotein</keyword>
<evidence type="ECO:0000256" key="1">
    <source>
        <dbReference type="ARBA" id="ARBA00004167"/>
    </source>
</evidence>
<dbReference type="GO" id="GO:0016020">
    <property type="term" value="C:membrane"/>
    <property type="evidence" value="ECO:0007669"/>
    <property type="project" value="UniProtKB-SubCell"/>
</dbReference>
<dbReference type="SMART" id="SM00060">
    <property type="entry name" value="FN3"/>
    <property type="match status" value="3"/>
</dbReference>
<evidence type="ECO:0000256" key="7">
    <source>
        <dbReference type="ARBA" id="ARBA00022729"/>
    </source>
</evidence>
<evidence type="ECO:0000256" key="15">
    <source>
        <dbReference type="SAM" id="Phobius"/>
    </source>
</evidence>
<dbReference type="SUPFAM" id="SSF49265">
    <property type="entry name" value="Fibronectin type III"/>
    <property type="match status" value="2"/>
</dbReference>
<feature type="domain" description="Fibronectin type-III" evidence="19">
    <location>
        <begin position="366"/>
        <end position="473"/>
    </location>
</feature>
<dbReference type="Gene3D" id="2.60.40.10">
    <property type="entry name" value="Immunoglobulins"/>
    <property type="match status" value="1"/>
</dbReference>
<dbReference type="InterPro" id="IPR036116">
    <property type="entry name" value="FN3_sf"/>
</dbReference>
<dbReference type="PROSITE" id="PS50056">
    <property type="entry name" value="TYR_PHOSPHATASE_2"/>
    <property type="match status" value="1"/>
</dbReference>
<feature type="region of interest" description="Disordered" evidence="14">
    <location>
        <begin position="128"/>
        <end position="149"/>
    </location>
</feature>
<keyword evidence="7 16" id="KW-0732">Signal</keyword>
<dbReference type="PANTHER" id="PTHR46957:SF3">
    <property type="entry name" value="CYTOKINE RECEPTOR"/>
    <property type="match status" value="1"/>
</dbReference>
<dbReference type="SMART" id="SM00194">
    <property type="entry name" value="PTPc"/>
    <property type="match status" value="1"/>
</dbReference>
<keyword evidence="8" id="KW-0378">Hydrolase</keyword>
<evidence type="ECO:0000256" key="8">
    <source>
        <dbReference type="ARBA" id="ARBA00022801"/>
    </source>
</evidence>
<feature type="domain" description="Tyrosine-protein phosphatase" evidence="17">
    <location>
        <begin position="822"/>
        <end position="1083"/>
    </location>
</feature>
<dbReference type="EC" id="3.1.3.48" evidence="3"/>
<comment type="subcellular location">
    <subcellularLocation>
        <location evidence="2">Cytoplasm</location>
    </subcellularLocation>
    <subcellularLocation>
        <location evidence="1">Membrane</location>
        <topology evidence="1">Single-pass membrane protein</topology>
    </subcellularLocation>
</comment>
<dbReference type="Pfam" id="PF00102">
    <property type="entry name" value="Y_phosphatase"/>
    <property type="match status" value="1"/>
</dbReference>
<dbReference type="PANTHER" id="PTHR46957">
    <property type="entry name" value="CYTOKINE RECEPTOR"/>
    <property type="match status" value="1"/>
</dbReference>
<dbReference type="PRINTS" id="PR00700">
    <property type="entry name" value="PRTYPHPHTASE"/>
</dbReference>
<dbReference type="Pfam" id="PF00041">
    <property type="entry name" value="fn3"/>
    <property type="match status" value="1"/>
</dbReference>
<name>A0A9P0KPK8_ACAOB</name>
<evidence type="ECO:0000256" key="16">
    <source>
        <dbReference type="SAM" id="SignalP"/>
    </source>
</evidence>
<reference evidence="20" key="1">
    <citation type="submission" date="2022-03" db="EMBL/GenBank/DDBJ databases">
        <authorList>
            <person name="Sayadi A."/>
        </authorList>
    </citation>
    <scope>NUCLEOTIDE SEQUENCE</scope>
</reference>
<dbReference type="Proteomes" id="UP001152888">
    <property type="component" value="Unassembled WGS sequence"/>
</dbReference>
<evidence type="ECO:0000259" key="17">
    <source>
        <dbReference type="PROSITE" id="PS50055"/>
    </source>
</evidence>
<dbReference type="GO" id="GO:0005737">
    <property type="term" value="C:cytoplasm"/>
    <property type="evidence" value="ECO:0007669"/>
    <property type="project" value="UniProtKB-SubCell"/>
</dbReference>
<dbReference type="Gene3D" id="3.90.190.10">
    <property type="entry name" value="Protein tyrosine phosphatase superfamily"/>
    <property type="match status" value="1"/>
</dbReference>
<dbReference type="PROSITE" id="PS00383">
    <property type="entry name" value="TYR_PHOSPHATASE_1"/>
    <property type="match status" value="1"/>
</dbReference>
<comment type="similarity">
    <text evidence="13">Belongs to the protein-tyrosine phosphatase family. Non-receptor class 4 subfamily.</text>
</comment>
<evidence type="ECO:0000256" key="10">
    <source>
        <dbReference type="ARBA" id="ARBA00022989"/>
    </source>
</evidence>
<dbReference type="SMART" id="SM00404">
    <property type="entry name" value="PTPc_motif"/>
    <property type="match status" value="1"/>
</dbReference>
<dbReference type="EMBL" id="CAKOFQ010006893">
    <property type="protein sequence ID" value="CAH1980355.1"/>
    <property type="molecule type" value="Genomic_DNA"/>
</dbReference>
<gene>
    <name evidence="20" type="ORF">ACAOBT_LOCUS13936</name>
</gene>
<dbReference type="GO" id="GO:0048666">
    <property type="term" value="P:neuron development"/>
    <property type="evidence" value="ECO:0007669"/>
    <property type="project" value="UniProtKB-ARBA"/>
</dbReference>
<evidence type="ECO:0000256" key="12">
    <source>
        <dbReference type="ARBA" id="ARBA00023180"/>
    </source>
</evidence>
<protein>
    <recommendedName>
        <fullName evidence="3">protein-tyrosine-phosphatase</fullName>
        <ecNumber evidence="3">3.1.3.48</ecNumber>
    </recommendedName>
</protein>
<keyword evidence="11 15" id="KW-0472">Membrane</keyword>
<organism evidence="20 21">
    <name type="scientific">Acanthoscelides obtectus</name>
    <name type="common">Bean weevil</name>
    <name type="synonym">Bruchus obtectus</name>
    <dbReference type="NCBI Taxonomy" id="200917"/>
    <lineage>
        <taxon>Eukaryota</taxon>
        <taxon>Metazoa</taxon>
        <taxon>Ecdysozoa</taxon>
        <taxon>Arthropoda</taxon>
        <taxon>Hexapoda</taxon>
        <taxon>Insecta</taxon>
        <taxon>Pterygota</taxon>
        <taxon>Neoptera</taxon>
        <taxon>Endopterygota</taxon>
        <taxon>Coleoptera</taxon>
        <taxon>Polyphaga</taxon>
        <taxon>Cucujiformia</taxon>
        <taxon>Chrysomeloidea</taxon>
        <taxon>Chrysomelidae</taxon>
        <taxon>Bruchinae</taxon>
        <taxon>Bruchini</taxon>
        <taxon>Acanthoscelides</taxon>
    </lineage>
</organism>
<evidence type="ECO:0000256" key="4">
    <source>
        <dbReference type="ARBA" id="ARBA00022490"/>
    </source>
</evidence>
<feature type="transmembrane region" description="Helical" evidence="15">
    <location>
        <begin position="706"/>
        <end position="736"/>
    </location>
</feature>
<keyword evidence="4" id="KW-0963">Cytoplasm</keyword>
<dbReference type="PROSITE" id="PS50853">
    <property type="entry name" value="FN3"/>
    <property type="match status" value="1"/>
</dbReference>
<dbReference type="SUPFAM" id="SSF52799">
    <property type="entry name" value="(Phosphotyrosine protein) phosphatases II"/>
    <property type="match status" value="1"/>
</dbReference>
<feature type="region of interest" description="Disordered" evidence="14">
    <location>
        <begin position="35"/>
        <end position="74"/>
    </location>
</feature>
<feature type="compositionally biased region" description="Acidic residues" evidence="14">
    <location>
        <begin position="49"/>
        <end position="58"/>
    </location>
</feature>
<feature type="compositionally biased region" description="Polar residues" evidence="14">
    <location>
        <begin position="64"/>
        <end position="73"/>
    </location>
</feature>
<dbReference type="InterPro" id="IPR029021">
    <property type="entry name" value="Prot-tyrosine_phosphatase-like"/>
</dbReference>
<evidence type="ECO:0000256" key="9">
    <source>
        <dbReference type="ARBA" id="ARBA00022912"/>
    </source>
</evidence>
<evidence type="ECO:0000256" key="13">
    <source>
        <dbReference type="ARBA" id="ARBA00034734"/>
    </source>
</evidence>
<dbReference type="InterPro" id="IPR003595">
    <property type="entry name" value="Tyr_Pase_cat"/>
</dbReference>
<dbReference type="GO" id="GO:0009653">
    <property type="term" value="P:anatomical structure morphogenesis"/>
    <property type="evidence" value="ECO:0007669"/>
    <property type="project" value="UniProtKB-ARBA"/>
</dbReference>
<accession>A0A9P0KPK8</accession>
<keyword evidence="9" id="KW-0904">Protein phosphatase</keyword>
<evidence type="ECO:0000313" key="21">
    <source>
        <dbReference type="Proteomes" id="UP001152888"/>
    </source>
</evidence>
<evidence type="ECO:0000256" key="5">
    <source>
        <dbReference type="ARBA" id="ARBA00022553"/>
    </source>
</evidence>
<dbReference type="FunFam" id="3.90.190.10:FF:000045">
    <property type="entry name" value="Tyrosine-protein phosphatase non-receptor type 12"/>
    <property type="match status" value="1"/>
</dbReference>
<proteinExistence type="inferred from homology"/>
<evidence type="ECO:0000256" key="2">
    <source>
        <dbReference type="ARBA" id="ARBA00004496"/>
    </source>
</evidence>
<keyword evidence="21" id="KW-1185">Reference proteome</keyword>
<evidence type="ECO:0000256" key="11">
    <source>
        <dbReference type="ARBA" id="ARBA00023136"/>
    </source>
</evidence>
<dbReference type="CDD" id="cd00047">
    <property type="entry name" value="PTPc"/>
    <property type="match status" value="1"/>
</dbReference>
<sequence length="1116" mass="126465">MKLGCSFSAILCFLCFVVQVSIASYDASVTESHAYDAGHSETSESSSVESEDPTEEDTFAAPPSTVSLRQNEISDTEMPIQLSTTILPSDDTNYVTRLYFKDGTTTDLDSTIQSSTEVMGNTIEAMGTTQDSDTTERTTTESFTNGTTDTVSTTDLPFCPIDLEPEVVSIDATNISLRWLPLRDEQATYLVYLQGIGPAYDVPPYCIPAKDERQYNISENTFTCSHTFSSYKYNISVTTTTRCGTPAGGYVTETTSPMAPEAVENLNALMEDNGTTTLSWRLPCSLNGVPWHFKLSIHGHYSLNDSLEEDRSKILVVNKNMSMYNISLDLRLAFHYTTNLSLVVQDGTEGIEGSISQISFTTPDDVPGKPIFDRTDTSDRSITVTWKAPTEPTGAIQGYELTILPKSPLYPKWRDCYYDYESRTVVLSANDTRYIFTEAFPYYEYHLVLRAYSTTGYGDYVYLTANTKPSAPDDIQDVNVTVIPPTQVDYNGNAKIHFKSCYPNGNLTVRYLTISRTWPHDDDMNQTHIIDDDPYDLNLQPGYHYRFMITVENELSSKSTTWYTFEAFCGIPVVSNSMVVVRERSTEAEVTLIKGYLNESNGEILYISLILSDENVTGGYFSQWDGTHWPAVENPGVSMYYQITNDGWNPFLVWKVLGTSEARFTIGSGDNVHNKPLVPGKEYFLIVRLFTADFYRNCEVVRFRTVAGYGLASGIIIGIVVGVSLAISMFAVIYFIMKKKVTNSSIDRPYTRIFSRKARNQVMKSFRDVFGRQFGTFVSASDRSLPGITTSTSHTKREPKKEDMQKRFIEECKALEEDPDRLTTQFEAITRRGKEIVAEQTTSFARLSENWRKNRYVNILPYDDARVKLLIDEDDEIGSDYINASYIKGYTGKHEYIATQGPLPTTCRDFWKMVLQENVNVIVMVSQFIANKKEKCFKYFPEKGKLMIIGEDMEVACTIELNFGTYCIRSIQVRKDNVQKTVTHMQFLEWPDFGVPLGTEHMLQFCYQVRQRVDQEGGPVIVHCSAGVGRTGTFIATDILLQKANDGKQIDVFETVMELREQRTLMVQTEEQYRYIYKLIRDHLERPPNSEMVENSEHIYENIPVIQDKTIAESQF</sequence>
<feature type="compositionally biased region" description="Low complexity" evidence="14">
    <location>
        <begin position="140"/>
        <end position="149"/>
    </location>
</feature>
<comment type="caution">
    <text evidence="20">The sequence shown here is derived from an EMBL/GenBank/DDBJ whole genome shotgun (WGS) entry which is preliminary data.</text>
</comment>
<dbReference type="InterPro" id="IPR000242">
    <property type="entry name" value="PTP_cat"/>
</dbReference>
<evidence type="ECO:0000313" key="20">
    <source>
        <dbReference type="EMBL" id="CAH1980355.1"/>
    </source>
</evidence>
<dbReference type="InterPro" id="IPR000387">
    <property type="entry name" value="Tyr_Pase_dom"/>
</dbReference>
<feature type="signal peptide" evidence="16">
    <location>
        <begin position="1"/>
        <end position="23"/>
    </location>
</feature>
<feature type="chain" id="PRO_5040327235" description="protein-tyrosine-phosphatase" evidence="16">
    <location>
        <begin position="24"/>
        <end position="1116"/>
    </location>
</feature>
<dbReference type="OrthoDB" id="5854685at2759"/>
<dbReference type="InterPro" id="IPR050713">
    <property type="entry name" value="RTP_Phos/Ushers"/>
</dbReference>
<dbReference type="InterPro" id="IPR016130">
    <property type="entry name" value="Tyr_Pase_AS"/>
</dbReference>
<dbReference type="CDD" id="cd00063">
    <property type="entry name" value="FN3"/>
    <property type="match status" value="1"/>
</dbReference>
<dbReference type="GO" id="GO:0004725">
    <property type="term" value="F:protein tyrosine phosphatase activity"/>
    <property type="evidence" value="ECO:0007669"/>
    <property type="project" value="UniProtKB-EC"/>
</dbReference>
<dbReference type="InterPro" id="IPR013783">
    <property type="entry name" value="Ig-like_fold"/>
</dbReference>
<evidence type="ECO:0000256" key="14">
    <source>
        <dbReference type="SAM" id="MobiDB-lite"/>
    </source>
</evidence>
<evidence type="ECO:0000256" key="6">
    <source>
        <dbReference type="ARBA" id="ARBA00022692"/>
    </source>
</evidence>
<keyword evidence="10 15" id="KW-1133">Transmembrane helix</keyword>
<keyword evidence="6 15" id="KW-0812">Transmembrane</keyword>